<dbReference type="Pfam" id="PF01794">
    <property type="entry name" value="Ferric_reduct"/>
    <property type="match status" value="1"/>
</dbReference>
<dbReference type="Pfam" id="PF08022">
    <property type="entry name" value="FAD_binding_8"/>
    <property type="match status" value="1"/>
</dbReference>
<feature type="transmembrane region" description="Helical" evidence="16">
    <location>
        <begin position="242"/>
        <end position="260"/>
    </location>
</feature>
<evidence type="ECO:0000313" key="20">
    <source>
        <dbReference type="EMBL" id="AOW29314.1"/>
    </source>
</evidence>
<dbReference type="Proteomes" id="UP000000559">
    <property type="component" value="Chromosome 4"/>
</dbReference>
<reference evidence="20 21" key="3">
    <citation type="journal article" date="2013" name="Genome Biol.">
        <title>Assembly of a phased diploid Candida albicans genome facilitates allele-specific measurements and provides a simple model for repeat and indel structure.</title>
        <authorList>
            <person name="Muzzey D."/>
            <person name="Schwartz K."/>
            <person name="Weissman J.S."/>
            <person name="Sherlock G."/>
        </authorList>
    </citation>
    <scope>NUCLEOTIDE SEQUENCE [LARGE SCALE GENOMIC DNA]</scope>
    <source>
        <strain evidence="21">SC5314 / ATCC MYA-2876</strain>
    </source>
</reference>
<evidence type="ECO:0000256" key="9">
    <source>
        <dbReference type="ARBA" id="ARBA00022982"/>
    </source>
</evidence>
<dbReference type="CDD" id="cd06186">
    <property type="entry name" value="NOX_Duox_like_FAD_NADP"/>
    <property type="match status" value="1"/>
</dbReference>
<proteinExistence type="inferred from homology"/>
<keyword evidence="5" id="KW-1003">Cell membrane</keyword>
<keyword evidence="10 16" id="KW-1133">Transmembrane helix</keyword>
<keyword evidence="9" id="KW-0249">Electron transport</keyword>
<feature type="transmembrane region" description="Helical" evidence="16">
    <location>
        <begin position="385"/>
        <end position="406"/>
    </location>
</feature>
<dbReference type="AlphaFoldDB" id="A0A1D8PMF4"/>
<feature type="signal peptide" evidence="17">
    <location>
        <begin position="1"/>
        <end position="18"/>
    </location>
</feature>
<dbReference type="InterPro" id="IPR013112">
    <property type="entry name" value="FAD-bd_8"/>
</dbReference>
<feature type="transmembrane region" description="Helical" evidence="16">
    <location>
        <begin position="357"/>
        <end position="378"/>
    </location>
</feature>
<dbReference type="EC" id="1.16.1.9" evidence="3"/>
<evidence type="ECO:0000313" key="19">
    <source>
        <dbReference type="CGD" id="CAL0000192959"/>
    </source>
</evidence>
<evidence type="ECO:0000256" key="5">
    <source>
        <dbReference type="ARBA" id="ARBA00022475"/>
    </source>
</evidence>
<dbReference type="KEGG" id="cal:CAALFM_C405840WA"/>
<evidence type="ECO:0000256" key="8">
    <source>
        <dbReference type="ARBA" id="ARBA00022827"/>
    </source>
</evidence>
<dbReference type="GO" id="GO:0006826">
    <property type="term" value="P:iron ion transport"/>
    <property type="evidence" value="ECO:0000318"/>
    <property type="project" value="GO_Central"/>
</dbReference>
<dbReference type="GO" id="GO:0052851">
    <property type="term" value="F:ferric-chelate reductase (NADPH) activity"/>
    <property type="evidence" value="ECO:0007669"/>
    <property type="project" value="UniProtKB-EC"/>
</dbReference>
<dbReference type="InterPro" id="IPR017927">
    <property type="entry name" value="FAD-bd_FR_type"/>
</dbReference>
<evidence type="ECO:0000256" key="16">
    <source>
        <dbReference type="SAM" id="Phobius"/>
    </source>
</evidence>
<evidence type="ECO:0000256" key="2">
    <source>
        <dbReference type="ARBA" id="ARBA00006278"/>
    </source>
</evidence>
<evidence type="ECO:0000256" key="11">
    <source>
        <dbReference type="ARBA" id="ARBA00023002"/>
    </source>
</evidence>
<evidence type="ECO:0000259" key="18">
    <source>
        <dbReference type="PROSITE" id="PS51384"/>
    </source>
</evidence>
<keyword evidence="14" id="KW-0325">Glycoprotein</keyword>
<dbReference type="InParanoid" id="A0A1D8PMF4"/>
<dbReference type="GO" id="GO:0015677">
    <property type="term" value="P:copper ion import"/>
    <property type="evidence" value="ECO:0000318"/>
    <property type="project" value="GO_Central"/>
</dbReference>
<dbReference type="GeneID" id="3641789"/>
<keyword evidence="21" id="KW-1185">Reference proteome</keyword>
<keyword evidence="17" id="KW-0732">Signal</keyword>
<evidence type="ECO:0000256" key="3">
    <source>
        <dbReference type="ARBA" id="ARBA00012668"/>
    </source>
</evidence>
<accession>A0A1D8PMF4</accession>
<protein>
    <recommendedName>
        <fullName evidence="3">ferric-chelate reductase (NADPH)</fullName>
        <ecNumber evidence="3">1.16.1.9</ecNumber>
    </recommendedName>
</protein>
<feature type="transmembrane region" description="Helical" evidence="16">
    <location>
        <begin position="322"/>
        <end position="341"/>
    </location>
</feature>
<evidence type="ECO:0000256" key="1">
    <source>
        <dbReference type="ARBA" id="ARBA00004651"/>
    </source>
</evidence>
<evidence type="ECO:0000256" key="7">
    <source>
        <dbReference type="ARBA" id="ARBA00022692"/>
    </source>
</evidence>
<feature type="transmembrane region" description="Helical" evidence="16">
    <location>
        <begin position="164"/>
        <end position="188"/>
    </location>
</feature>
<evidence type="ECO:0000256" key="13">
    <source>
        <dbReference type="ARBA" id="ARBA00023136"/>
    </source>
</evidence>
<dbReference type="SFLD" id="SFLDG01168">
    <property type="entry name" value="Ferric_reductase_subgroup_(FRE"/>
    <property type="match status" value="1"/>
</dbReference>
<keyword evidence="11" id="KW-0560">Oxidoreductase</keyword>
<feature type="transmembrane region" description="Helical" evidence="16">
    <location>
        <begin position="280"/>
        <end position="301"/>
    </location>
</feature>
<dbReference type="Gene3D" id="3.40.50.80">
    <property type="entry name" value="Nucleotide-binding domain of ferredoxin-NADP reductase (FNR) module"/>
    <property type="match status" value="1"/>
</dbReference>
<evidence type="ECO:0000256" key="14">
    <source>
        <dbReference type="ARBA" id="ARBA00023180"/>
    </source>
</evidence>
<keyword evidence="8" id="KW-0274">FAD</keyword>
<dbReference type="Pfam" id="PF08030">
    <property type="entry name" value="NAD_binding_6"/>
    <property type="match status" value="1"/>
</dbReference>
<evidence type="ECO:0000313" key="21">
    <source>
        <dbReference type="Proteomes" id="UP000000559"/>
    </source>
</evidence>
<evidence type="ECO:0000256" key="12">
    <source>
        <dbReference type="ARBA" id="ARBA00023065"/>
    </source>
</evidence>
<name>A0A1D8PMF4_CANAL</name>
<dbReference type="SUPFAM" id="SSF52343">
    <property type="entry name" value="Ferredoxin reductase-like, C-terminal NADP-linked domain"/>
    <property type="match status" value="1"/>
</dbReference>
<keyword evidence="6" id="KW-0285">Flavoprotein</keyword>
<dbReference type="FunCoup" id="A0A1D8PMF4">
    <property type="interactions" value="410"/>
</dbReference>
<dbReference type="PANTHER" id="PTHR32361">
    <property type="entry name" value="FERRIC/CUPRIC REDUCTASE TRANSMEMBRANE COMPONENT"/>
    <property type="match status" value="1"/>
</dbReference>
<evidence type="ECO:0000256" key="10">
    <source>
        <dbReference type="ARBA" id="ARBA00022989"/>
    </source>
</evidence>
<comment type="catalytic activity">
    <reaction evidence="15">
        <text>2 a Fe(II)-siderophore + NADP(+) + H(+) = 2 a Fe(III)-siderophore + NADPH</text>
        <dbReference type="Rhea" id="RHEA:28795"/>
        <dbReference type="Rhea" id="RHEA-COMP:11342"/>
        <dbReference type="Rhea" id="RHEA-COMP:11344"/>
        <dbReference type="ChEBI" id="CHEBI:15378"/>
        <dbReference type="ChEBI" id="CHEBI:29033"/>
        <dbReference type="ChEBI" id="CHEBI:29034"/>
        <dbReference type="ChEBI" id="CHEBI:57783"/>
        <dbReference type="ChEBI" id="CHEBI:58349"/>
        <dbReference type="EC" id="1.16.1.9"/>
    </reaction>
</comment>
<dbReference type="InterPro" id="IPR013121">
    <property type="entry name" value="Fe_red_NAD-bd_6"/>
</dbReference>
<dbReference type="eggNOG" id="KOG0039">
    <property type="taxonomic scope" value="Eukaryota"/>
</dbReference>
<evidence type="ECO:0000256" key="4">
    <source>
        <dbReference type="ARBA" id="ARBA00022448"/>
    </source>
</evidence>
<dbReference type="VEuPathDB" id="FungiDB:C4_05840W_A"/>
<dbReference type="CGD" id="CAL0000192959">
    <property type="gene designation" value="FRE3"/>
</dbReference>
<dbReference type="OMA" id="NYLWASI"/>
<comment type="similarity">
    <text evidence="2">Belongs to the ferric reductase (FRE) family.</text>
</comment>
<evidence type="ECO:0000256" key="6">
    <source>
        <dbReference type="ARBA" id="ARBA00022630"/>
    </source>
</evidence>
<dbReference type="PROSITE" id="PS51384">
    <property type="entry name" value="FAD_FR"/>
    <property type="match status" value="1"/>
</dbReference>
<dbReference type="InterPro" id="IPR039261">
    <property type="entry name" value="FNR_nucleotide-bd"/>
</dbReference>
<keyword evidence="12" id="KW-0406">Ion transport</keyword>
<dbReference type="SFLD" id="SFLDS00052">
    <property type="entry name" value="Ferric_Reductase_Domain"/>
    <property type="match status" value="1"/>
</dbReference>
<dbReference type="InterPro" id="IPR051410">
    <property type="entry name" value="Ferric/Cupric_Reductase"/>
</dbReference>
<feature type="chain" id="PRO_5009111175" description="ferric-chelate reductase (NADPH)" evidence="17">
    <location>
        <begin position="19"/>
        <end position="727"/>
    </location>
</feature>
<dbReference type="OrthoDB" id="167398at2759"/>
<organism evidence="20 21">
    <name type="scientific">Candida albicans (strain SC5314 / ATCC MYA-2876)</name>
    <name type="common">Yeast</name>
    <dbReference type="NCBI Taxonomy" id="237561"/>
    <lineage>
        <taxon>Eukaryota</taxon>
        <taxon>Fungi</taxon>
        <taxon>Dikarya</taxon>
        <taxon>Ascomycota</taxon>
        <taxon>Saccharomycotina</taxon>
        <taxon>Pichiomycetes</taxon>
        <taxon>Debaryomycetaceae</taxon>
        <taxon>Candida/Lodderomyces clade</taxon>
        <taxon>Candida</taxon>
    </lineage>
</organism>
<dbReference type="InterPro" id="IPR013130">
    <property type="entry name" value="Fe3_Rdtase_TM_dom"/>
</dbReference>
<keyword evidence="4" id="KW-0813">Transport</keyword>
<gene>
    <name evidence="19 20" type="primary">FRE3</name>
    <name evidence="20" type="ordered locus">CAALFM_C405840WA</name>
    <name evidence="19" type="ordered locus">orf19.8856</name>
</gene>
<evidence type="ECO:0000256" key="15">
    <source>
        <dbReference type="ARBA" id="ARBA00048483"/>
    </source>
</evidence>
<dbReference type="EMBL" id="CP017626">
    <property type="protein sequence ID" value="AOW29314.1"/>
    <property type="molecule type" value="Genomic_DNA"/>
</dbReference>
<keyword evidence="7 16" id="KW-0812">Transmembrane</keyword>
<dbReference type="STRING" id="237561.A0A1D8PMF4"/>
<dbReference type="GO" id="GO:0005886">
    <property type="term" value="C:plasma membrane"/>
    <property type="evidence" value="ECO:0000318"/>
    <property type="project" value="GO_Central"/>
</dbReference>
<dbReference type="GO" id="GO:0006879">
    <property type="term" value="P:intracellular iron ion homeostasis"/>
    <property type="evidence" value="ECO:0000318"/>
    <property type="project" value="GO_Central"/>
</dbReference>
<feature type="domain" description="FAD-binding FR-type" evidence="18">
    <location>
        <begin position="419"/>
        <end position="538"/>
    </location>
</feature>
<dbReference type="RefSeq" id="XP_716578.2">
    <property type="nucleotide sequence ID" value="XM_711485.2"/>
</dbReference>
<dbReference type="InterPro" id="IPR017938">
    <property type="entry name" value="Riboflavin_synthase-like_b-brl"/>
</dbReference>
<dbReference type="SUPFAM" id="SSF63380">
    <property type="entry name" value="Riboflavin synthase domain-like"/>
    <property type="match status" value="1"/>
</dbReference>
<comment type="subcellular location">
    <subcellularLocation>
        <location evidence="1">Cell membrane</location>
        <topology evidence="1">Multi-pass membrane protein</topology>
    </subcellularLocation>
</comment>
<dbReference type="GO" id="GO:0000293">
    <property type="term" value="F:ferric-chelate reductase activity"/>
    <property type="evidence" value="ECO:0000318"/>
    <property type="project" value="GO_Central"/>
</dbReference>
<reference evidence="20 21" key="2">
    <citation type="journal article" date="2007" name="Genome Biol.">
        <title>Assembly of the Candida albicans genome into sixteen supercontigs aligned on the eight chromosomes.</title>
        <authorList>
            <person name="van het Hoog M."/>
            <person name="Rast T.J."/>
            <person name="Martchenko M."/>
            <person name="Grindle S."/>
            <person name="Dignard D."/>
            <person name="Hogues H."/>
            <person name="Cuomo C."/>
            <person name="Berriman M."/>
            <person name="Scherer S."/>
            <person name="Magee B.B."/>
            <person name="Whiteway M."/>
            <person name="Chibana H."/>
            <person name="Nantel A."/>
            <person name="Magee P.T."/>
        </authorList>
    </citation>
    <scope>GENOME REANNOTATION</scope>
    <source>
        <strain evidence="21">SC5314 / ATCC MYA-2876</strain>
    </source>
</reference>
<reference evidence="20 21" key="1">
    <citation type="journal article" date="2004" name="Proc. Natl. Acad. Sci. U.S.A.">
        <title>The diploid genome sequence of Candida albicans.</title>
        <authorList>
            <person name="Jones T."/>
            <person name="Federspiel N.A."/>
            <person name="Chibana H."/>
            <person name="Dungan J."/>
            <person name="Kalman S."/>
            <person name="Magee B.B."/>
            <person name="Newport G."/>
            <person name="Thorstenson Y.R."/>
            <person name="Agabian N."/>
            <person name="Magee P.T."/>
            <person name="Davis R.W."/>
            <person name="Scherer S."/>
        </authorList>
    </citation>
    <scope>NUCLEOTIDE SEQUENCE [LARGE SCALE GENOMIC DNA]</scope>
    <source>
        <strain evidence="21">SC5314 / ATCC MYA-2876</strain>
    </source>
</reference>
<sequence>MLVSIFLLVFGLASTVLSSSNPYRYTPLDIAQYSCDAWISNHKPVCLPPVAWGGHNYDCYCNSNPAFATIMDCFINGYNNDSVIINEFAQTCNMTFESMFIKYYLTLNFNSTLLRNLSLAKRWGNTLTEDDLVKTPILYNYTNGSFAVYKDVYKLYYLNTNRSITYGGILLAYWAVILVLAIIVNLVLKMYLGCMINAFIGKVVNVYRKHIGLTATFSKSKSKEVSIMGWFLLGTIPSRLESIILGGFFVVTIAVCAVNIHHIPNNPKEPIMAEELCDLIATRTGIVTLYLVPLLVLFAGRNNFMQWLTGWKFSTYMMYHRWISRVCLALVFIHGVTYTVVDKLNGTYATNMKTNNVIWGIVACVCGGFITFFGMLIFRRNYYEFFYIFHLLLVVFFIVGGVRHVVGLGYANYLWASIAVWVFDRVLRLFKLASFGVKTAHIALLANETIKVTIPKPKRWRPKPGGHAFVHFLTPSTFWQSHPFSFVIGGNDDEEIMFYIKVKDGITKTLYNRLSQCPGKISTIPVMVEGPYGGNSPGQRCRHLVYVAGGNGIPGLYSECIDVDRRAPENKTIKLVWVVRNWKSVTWFADELKRLESTRVQAMVFVTRPDDLSGFDSSSNKALKQPYQYEKESVEKIETKSVDLSIYSHPNSIVENLRQELSHVEFIEGKPSMDAMVQYETEKADMSLAFITCGHPMMVDELRVAVKKNLDNTPHRVDFFEQLQGWS</sequence>
<keyword evidence="13 16" id="KW-0472">Membrane</keyword>
<evidence type="ECO:0000256" key="17">
    <source>
        <dbReference type="SAM" id="SignalP"/>
    </source>
</evidence>
<dbReference type="SMR" id="A0A1D8PMF4"/>
<dbReference type="PANTHER" id="PTHR32361:SF9">
    <property type="entry name" value="FERRIC REDUCTASE TRANSMEMBRANE COMPONENT 3-RELATED"/>
    <property type="match status" value="1"/>
</dbReference>